<evidence type="ECO:0000313" key="2">
    <source>
        <dbReference type="Proteomes" id="UP000054843"/>
    </source>
</evidence>
<sequence>MLKVCICKSQRVAQAEQKNIVELKVNLEICRQISGVMLNDVNYDQRKSCFFANEEDEETAASAAWTNDQL</sequence>
<accession>A0A0V1MQG2</accession>
<evidence type="ECO:0000313" key="1">
    <source>
        <dbReference type="EMBL" id="KRZ74049.1"/>
    </source>
</evidence>
<reference evidence="1 2" key="1">
    <citation type="submission" date="2015-01" db="EMBL/GenBank/DDBJ databases">
        <title>Evolution of Trichinella species and genotypes.</title>
        <authorList>
            <person name="Korhonen P.K."/>
            <person name="Edoardo P."/>
            <person name="Giuseppe L.R."/>
            <person name="Gasser R.B."/>
        </authorList>
    </citation>
    <scope>NUCLEOTIDE SEQUENCE [LARGE SCALE GENOMIC DNA]</scope>
    <source>
        <strain evidence="1">ISS1980</strain>
    </source>
</reference>
<comment type="caution">
    <text evidence="1">The sequence shown here is derived from an EMBL/GenBank/DDBJ whole genome shotgun (WGS) entry which is preliminary data.</text>
</comment>
<protein>
    <submittedName>
        <fullName evidence="1">Uncharacterized protein</fullName>
    </submittedName>
</protein>
<keyword evidence="2" id="KW-1185">Reference proteome</keyword>
<name>A0A0V1MQG2_9BILA</name>
<dbReference type="Proteomes" id="UP000054843">
    <property type="component" value="Unassembled WGS sequence"/>
</dbReference>
<dbReference type="AlphaFoldDB" id="A0A0V1MQG2"/>
<proteinExistence type="predicted"/>
<gene>
    <name evidence="1" type="ORF">T10_9683</name>
</gene>
<organism evidence="1 2">
    <name type="scientific">Trichinella papuae</name>
    <dbReference type="NCBI Taxonomy" id="268474"/>
    <lineage>
        <taxon>Eukaryota</taxon>
        <taxon>Metazoa</taxon>
        <taxon>Ecdysozoa</taxon>
        <taxon>Nematoda</taxon>
        <taxon>Enoplea</taxon>
        <taxon>Dorylaimia</taxon>
        <taxon>Trichinellida</taxon>
        <taxon>Trichinellidae</taxon>
        <taxon>Trichinella</taxon>
    </lineage>
</organism>
<dbReference type="EMBL" id="JYDO01000055">
    <property type="protein sequence ID" value="KRZ74049.1"/>
    <property type="molecule type" value="Genomic_DNA"/>
</dbReference>